<protein>
    <recommendedName>
        <fullName evidence="1">N-acetyltransferase domain-containing protein</fullName>
    </recommendedName>
</protein>
<sequence>MSPAQLMMPTAAPSFRDVRLRAFEERDVGMLMDLSTDAYVPKTGSLPGNASRQEALAYIERQISHLRTGAGYSFCVADKDTDEALGTAGLYLAPIAAGRSTAGYSAAPCYRGRKVAGHALIALTRFAWSIPELYRIELYIEPWNVASVRTAELAGFEREGLLRSHQEIGGKRVDMLVYAAIRPTTLTE</sequence>
<comment type="caution">
    <text evidence="2">The sequence shown here is derived from an EMBL/GenBank/DDBJ whole genome shotgun (WGS) entry which is preliminary data.</text>
</comment>
<dbReference type="GO" id="GO:0008999">
    <property type="term" value="F:protein-N-terminal-alanine acetyltransferase activity"/>
    <property type="evidence" value="ECO:0007669"/>
    <property type="project" value="TreeGrafter"/>
</dbReference>
<reference evidence="2 3" key="1">
    <citation type="submission" date="2015-09" db="EMBL/GenBank/DDBJ databases">
        <title>Genome sequence, genome mining and natural product profiling of a biocontrol bacterium Streptomyces malaysiensis F913.</title>
        <authorList>
            <person name="Xu Y."/>
            <person name="Wei J."/>
            <person name="Xie J."/>
            <person name="Li T."/>
            <person name="Zhou Z."/>
        </authorList>
    </citation>
    <scope>NUCLEOTIDE SEQUENCE [LARGE SCALE GENOMIC DNA]</scope>
    <source>
        <strain evidence="2 3">F913</strain>
    </source>
</reference>
<keyword evidence="3" id="KW-1185">Reference proteome</keyword>
<organism evidence="2 3">
    <name type="scientific">Streptomyces malaysiensis</name>
    <dbReference type="NCBI Taxonomy" id="92644"/>
    <lineage>
        <taxon>Bacteria</taxon>
        <taxon>Bacillati</taxon>
        <taxon>Actinomycetota</taxon>
        <taxon>Actinomycetes</taxon>
        <taxon>Kitasatosporales</taxon>
        <taxon>Streptomycetaceae</taxon>
        <taxon>Streptomyces</taxon>
        <taxon>Streptomyces violaceusniger group</taxon>
    </lineage>
</organism>
<dbReference type="InterPro" id="IPR000182">
    <property type="entry name" value="GNAT_dom"/>
</dbReference>
<evidence type="ECO:0000259" key="1">
    <source>
        <dbReference type="PROSITE" id="PS51186"/>
    </source>
</evidence>
<dbReference type="PANTHER" id="PTHR43441:SF10">
    <property type="entry name" value="ACETYLTRANSFERASE"/>
    <property type="match status" value="1"/>
</dbReference>
<accession>A0A2J7Z5H7</accession>
<evidence type="ECO:0000313" key="2">
    <source>
        <dbReference type="EMBL" id="PNG95531.1"/>
    </source>
</evidence>
<feature type="domain" description="N-acetyltransferase" evidence="1">
    <location>
        <begin position="18"/>
        <end position="180"/>
    </location>
</feature>
<dbReference type="EMBL" id="LJIW01000001">
    <property type="protein sequence ID" value="PNG95531.1"/>
    <property type="molecule type" value="Genomic_DNA"/>
</dbReference>
<dbReference type="RefSeq" id="WP_102933781.1">
    <property type="nucleotide sequence ID" value="NZ_LJIW01000001.1"/>
</dbReference>
<dbReference type="InterPro" id="IPR016181">
    <property type="entry name" value="Acyl_CoA_acyltransferase"/>
</dbReference>
<dbReference type="PANTHER" id="PTHR43441">
    <property type="entry name" value="RIBOSOMAL-PROTEIN-SERINE ACETYLTRANSFERASE"/>
    <property type="match status" value="1"/>
</dbReference>
<evidence type="ECO:0000313" key="3">
    <source>
        <dbReference type="Proteomes" id="UP000236520"/>
    </source>
</evidence>
<dbReference type="InterPro" id="IPR051908">
    <property type="entry name" value="Ribosomal_N-acetyltransferase"/>
</dbReference>
<dbReference type="GO" id="GO:0005737">
    <property type="term" value="C:cytoplasm"/>
    <property type="evidence" value="ECO:0007669"/>
    <property type="project" value="TreeGrafter"/>
</dbReference>
<dbReference type="Proteomes" id="UP000236520">
    <property type="component" value="Unassembled WGS sequence"/>
</dbReference>
<dbReference type="Gene3D" id="3.40.630.30">
    <property type="match status" value="1"/>
</dbReference>
<dbReference type="SUPFAM" id="SSF55729">
    <property type="entry name" value="Acyl-CoA N-acyltransferases (Nat)"/>
    <property type="match status" value="1"/>
</dbReference>
<dbReference type="AlphaFoldDB" id="A0A2J7Z5H7"/>
<name>A0A2J7Z5H7_STRMQ</name>
<proteinExistence type="predicted"/>
<gene>
    <name evidence="2" type="ORF">SMF913_11556</name>
</gene>
<dbReference type="GO" id="GO:1990189">
    <property type="term" value="F:protein N-terminal-serine acetyltransferase activity"/>
    <property type="evidence" value="ECO:0007669"/>
    <property type="project" value="TreeGrafter"/>
</dbReference>
<dbReference type="PROSITE" id="PS51186">
    <property type="entry name" value="GNAT"/>
    <property type="match status" value="1"/>
</dbReference>
<dbReference type="Pfam" id="PF13302">
    <property type="entry name" value="Acetyltransf_3"/>
    <property type="match status" value="1"/>
</dbReference>